<dbReference type="PROSITE" id="PS50888">
    <property type="entry name" value="BHLH"/>
    <property type="match status" value="1"/>
</dbReference>
<dbReference type="Gene3D" id="4.10.280.10">
    <property type="entry name" value="Helix-loop-helix DNA-binding domain"/>
    <property type="match status" value="1"/>
</dbReference>
<feature type="domain" description="BHLH" evidence="1">
    <location>
        <begin position="10"/>
        <end position="67"/>
    </location>
</feature>
<dbReference type="Gene3D" id="3.30.450.20">
    <property type="entry name" value="PAS domain"/>
    <property type="match status" value="1"/>
</dbReference>
<evidence type="ECO:0000313" key="3">
    <source>
        <dbReference type="Proteomes" id="UP001217089"/>
    </source>
</evidence>
<dbReference type="SUPFAM" id="SSF47459">
    <property type="entry name" value="HLH, helix-loop-helix DNA-binding domain"/>
    <property type="match status" value="1"/>
</dbReference>
<dbReference type="EMBL" id="JARBDR010000018">
    <property type="protein sequence ID" value="KAJ8322092.1"/>
    <property type="molecule type" value="Genomic_DNA"/>
</dbReference>
<organism evidence="2 3">
    <name type="scientific">Tegillarca granosa</name>
    <name type="common">Malaysian cockle</name>
    <name type="synonym">Anadara granosa</name>
    <dbReference type="NCBI Taxonomy" id="220873"/>
    <lineage>
        <taxon>Eukaryota</taxon>
        <taxon>Metazoa</taxon>
        <taxon>Spiralia</taxon>
        <taxon>Lophotrochozoa</taxon>
        <taxon>Mollusca</taxon>
        <taxon>Bivalvia</taxon>
        <taxon>Autobranchia</taxon>
        <taxon>Pteriomorphia</taxon>
        <taxon>Arcoida</taxon>
        <taxon>Arcoidea</taxon>
        <taxon>Arcidae</taxon>
        <taxon>Tegillarca</taxon>
    </lineage>
</organism>
<dbReference type="InterPro" id="IPR017426">
    <property type="entry name" value="Nuclear_rcpt_coactivator"/>
</dbReference>
<dbReference type="PANTHER" id="PTHR10684">
    <property type="entry name" value="NUCLEAR RECEPTOR COACTIVATOR"/>
    <property type="match status" value="1"/>
</dbReference>
<evidence type="ECO:0000313" key="2">
    <source>
        <dbReference type="EMBL" id="KAJ8322092.1"/>
    </source>
</evidence>
<sequence length="238" mass="26559">MLDQVLSNSGQNINKCLNEKRRRDQENAYFEELAELISASITDMTSFSVKPEKCAILQESLNQIKQIKQEGQPEAVQQSQVSSSKPSVFANDILGPLLLEDDLSGKSIYNIIHVGDHAQFSNSLLPMSVGNGVIPSWTSDNAARQKTFNCRMLIKPPCDEEDDVETKQTYVSQYENMQISAILLPGDRFSESTENAESCLVCIARRLSLTETTNTMLGIEQFTTKQDLNGKIIESDTR</sequence>
<protein>
    <recommendedName>
        <fullName evidence="1">BHLH domain-containing protein</fullName>
    </recommendedName>
</protein>
<gene>
    <name evidence="2" type="ORF">KUTeg_000563</name>
</gene>
<dbReference type="Pfam" id="PF23172">
    <property type="entry name" value="bHLH_NCOA"/>
    <property type="match status" value="1"/>
</dbReference>
<dbReference type="Proteomes" id="UP001217089">
    <property type="component" value="Unassembled WGS sequence"/>
</dbReference>
<dbReference type="SMART" id="SM00353">
    <property type="entry name" value="HLH"/>
    <property type="match status" value="1"/>
</dbReference>
<dbReference type="InterPro" id="IPR036638">
    <property type="entry name" value="HLH_DNA-bd_sf"/>
</dbReference>
<dbReference type="InterPro" id="IPR056193">
    <property type="entry name" value="bHLH_NCOA1-3"/>
</dbReference>
<reference evidence="2 3" key="1">
    <citation type="submission" date="2022-12" db="EMBL/GenBank/DDBJ databases">
        <title>Chromosome-level genome of Tegillarca granosa.</title>
        <authorList>
            <person name="Kim J."/>
        </authorList>
    </citation>
    <scope>NUCLEOTIDE SEQUENCE [LARGE SCALE GENOMIC DNA]</scope>
    <source>
        <strain evidence="2">Teg-2019</strain>
        <tissue evidence="2">Adductor muscle</tissue>
    </source>
</reference>
<dbReference type="PANTHER" id="PTHR10684:SF4">
    <property type="entry name" value="TAIMAN, ISOFORM G"/>
    <property type="match status" value="1"/>
</dbReference>
<dbReference type="CDD" id="cd11439">
    <property type="entry name" value="bHLH-PAS_SRC"/>
    <property type="match status" value="1"/>
</dbReference>
<comment type="caution">
    <text evidence="2">The sequence shown here is derived from an EMBL/GenBank/DDBJ whole genome shotgun (WGS) entry which is preliminary data.</text>
</comment>
<dbReference type="InterPro" id="IPR011598">
    <property type="entry name" value="bHLH_dom"/>
</dbReference>
<evidence type="ECO:0000259" key="1">
    <source>
        <dbReference type="PROSITE" id="PS50888"/>
    </source>
</evidence>
<proteinExistence type="predicted"/>
<accession>A0ABQ9G1B4</accession>
<keyword evidence="3" id="KW-1185">Reference proteome</keyword>
<name>A0ABQ9G1B4_TEGGR</name>